<dbReference type="AlphaFoldDB" id="A0AAU9WMP2"/>
<dbReference type="EMBL" id="CALNXJ010000017">
    <property type="protein sequence ID" value="CAH3119604.1"/>
    <property type="molecule type" value="Genomic_DNA"/>
</dbReference>
<dbReference type="SUPFAM" id="SSF48452">
    <property type="entry name" value="TPR-like"/>
    <property type="match status" value="3"/>
</dbReference>
<feature type="non-terminal residue" evidence="3">
    <location>
        <position position="1048"/>
    </location>
</feature>
<feature type="repeat" description="TPR" evidence="1">
    <location>
        <begin position="177"/>
        <end position="210"/>
    </location>
</feature>
<dbReference type="Pfam" id="PF12770">
    <property type="entry name" value="CHAT"/>
    <property type="match status" value="1"/>
</dbReference>
<comment type="caution">
    <text evidence="3">The sequence shown here is derived from an EMBL/GenBank/DDBJ whole genome shotgun (WGS) entry which is preliminary data.</text>
</comment>
<dbReference type="PANTHER" id="PTHR10098:SF108">
    <property type="entry name" value="TETRATRICOPEPTIDE REPEAT PROTEIN 28"/>
    <property type="match status" value="1"/>
</dbReference>
<dbReference type="SMART" id="SM00028">
    <property type="entry name" value="TPR"/>
    <property type="match status" value="12"/>
</dbReference>
<organism evidence="3 4">
    <name type="scientific">Pocillopora meandrina</name>
    <dbReference type="NCBI Taxonomy" id="46732"/>
    <lineage>
        <taxon>Eukaryota</taxon>
        <taxon>Metazoa</taxon>
        <taxon>Cnidaria</taxon>
        <taxon>Anthozoa</taxon>
        <taxon>Hexacorallia</taxon>
        <taxon>Scleractinia</taxon>
        <taxon>Astrocoeniina</taxon>
        <taxon>Pocilloporidae</taxon>
        <taxon>Pocillopora</taxon>
    </lineage>
</organism>
<keyword evidence="4" id="KW-1185">Reference proteome</keyword>
<dbReference type="Pfam" id="PF13424">
    <property type="entry name" value="TPR_12"/>
    <property type="match status" value="4"/>
</dbReference>
<gene>
    <name evidence="3" type="ORF">PMEA_00008355</name>
</gene>
<sequence>MDPLTGIWTTLIGVRVASFLMNTGRVHKAIELGNEFLKLLNASLQGKEGEIARKIYKHIYLMMFKAYYFISDSQNASIYARKIFLIRRGSADPYETVEFTLAIARMSSRLNNFVDAKEFYDKAINLTVQTGDRQMEADTSGEFGKLLLELSEYNKAKDYIERALTIRKEIGDKHGEAKAYGNLGLMFHNLCEYAKAKEHIEKALAIRTEIGDRSGEVVDYTNLGHVFHSLGDVIRAKEYYEKALAITINMSDSKREACLYRCLGGVSFDLGEGEKVKEYYEKALAIRNVIADREGEAEDCEALANRFQFFSEFTKAKEYLEKALAIRREIGDRRGEANDYGNLGTIFHSFGEYAEAIECYEKGLTLRIEIGDRKGAATDYGNLASLFGSLGEYIRAKEYLEKSLAIRTEIGTRHEEAIDYGNLAVVFLKLNDFVKAEEYLAKSLAIEIEIGNRKGEAATYGNYGSLSSALRKYGKAREYYEKALAIRIELGDREGEAGEYNHFGSLCLCLEDYAAAIKHFEMALVIAKDIGLREVELESLGGLAVSNLRQGNNTEALRYLYQRVETYEHLRLSLKNDDHLKTSFLEEEGVRTYTLLSVFLCATNNPRDALYVEELGRARGLTDLQAAKYSVQTNISANPKSWTGIENITRKETDCVFLYISIADDDLLMWTLKTSGEIHFKRRTVGEEILGTRLESNLSDFFAKSFRCLGMQSKWECEDRSLPLVIEPQHSSDELGSLTDLRLLEEDDEEVVSDFQSSLSLSSKLFIFPVADFLVEPEVIIVPHSSLYKVPFAALREKEGEFLSETRRIRVVPSLMTLKLIQDSPVDYHSRTDALIVGDPKVDWVMFKGYFQHIASLPCARKEAKMVGRLVGVKPLLGEQATKRAVLEKITSVSLIHFAAHGDAERGEIALSPIRTPDSPDIAPQEEDYLLTMAEISQVQVRAKLVVLSCCHSGSGQIKAEGVIGIARAFLGSGARSVLVALWAISDTATEQLMQRFYEHLVGGESASESLHQAMKWMRNNGYTKVSEWAPFMLIGDDVTFDFGNKGK</sequence>
<feature type="repeat" description="TPR" evidence="1">
    <location>
        <begin position="457"/>
        <end position="490"/>
    </location>
</feature>
<dbReference type="PROSITE" id="PS50005">
    <property type="entry name" value="TPR"/>
    <property type="match status" value="4"/>
</dbReference>
<evidence type="ECO:0000259" key="2">
    <source>
        <dbReference type="Pfam" id="PF12770"/>
    </source>
</evidence>
<evidence type="ECO:0000313" key="3">
    <source>
        <dbReference type="EMBL" id="CAH3119604.1"/>
    </source>
</evidence>
<dbReference type="Pfam" id="PF13181">
    <property type="entry name" value="TPR_8"/>
    <property type="match status" value="1"/>
</dbReference>
<reference evidence="3 4" key="1">
    <citation type="submission" date="2022-05" db="EMBL/GenBank/DDBJ databases">
        <authorList>
            <consortium name="Genoscope - CEA"/>
            <person name="William W."/>
        </authorList>
    </citation>
    <scope>NUCLEOTIDE SEQUENCE [LARGE SCALE GENOMIC DNA]</scope>
</reference>
<feature type="repeat" description="TPR" evidence="1">
    <location>
        <begin position="217"/>
        <end position="250"/>
    </location>
</feature>
<feature type="repeat" description="TPR" evidence="1">
    <location>
        <begin position="337"/>
        <end position="370"/>
    </location>
</feature>
<dbReference type="Gene3D" id="1.25.40.10">
    <property type="entry name" value="Tetratricopeptide repeat domain"/>
    <property type="match status" value="3"/>
</dbReference>
<protein>
    <recommendedName>
        <fullName evidence="2">CHAT domain-containing protein</fullName>
    </recommendedName>
</protein>
<name>A0AAU9WMP2_9CNID</name>
<dbReference type="PANTHER" id="PTHR10098">
    <property type="entry name" value="RAPSYN-RELATED"/>
    <property type="match status" value="1"/>
</dbReference>
<evidence type="ECO:0000313" key="4">
    <source>
        <dbReference type="Proteomes" id="UP001159428"/>
    </source>
</evidence>
<evidence type="ECO:0000256" key="1">
    <source>
        <dbReference type="PROSITE-ProRule" id="PRU00339"/>
    </source>
</evidence>
<dbReference type="InterPro" id="IPR011990">
    <property type="entry name" value="TPR-like_helical_dom_sf"/>
</dbReference>
<dbReference type="InterPro" id="IPR019734">
    <property type="entry name" value="TPR_rpt"/>
</dbReference>
<accession>A0AAU9WMP2</accession>
<feature type="domain" description="CHAT" evidence="2">
    <location>
        <begin position="777"/>
        <end position="1037"/>
    </location>
</feature>
<dbReference type="Proteomes" id="UP001159428">
    <property type="component" value="Unassembled WGS sequence"/>
</dbReference>
<proteinExistence type="predicted"/>
<keyword evidence="1" id="KW-0802">TPR repeat</keyword>
<dbReference type="InterPro" id="IPR024983">
    <property type="entry name" value="CHAT_dom"/>
</dbReference>